<name>E4WXM8_OIKDI</name>
<proteinExistence type="predicted"/>
<keyword evidence="3" id="KW-1185">Reference proteome</keyword>
<organism evidence="2 3">
    <name type="scientific">Oikopleura dioica</name>
    <name type="common">Tunicate</name>
    <dbReference type="NCBI Taxonomy" id="34765"/>
    <lineage>
        <taxon>Eukaryota</taxon>
        <taxon>Metazoa</taxon>
        <taxon>Chordata</taxon>
        <taxon>Tunicata</taxon>
        <taxon>Appendicularia</taxon>
        <taxon>Copelata</taxon>
        <taxon>Oikopleuridae</taxon>
        <taxon>Oikopleura</taxon>
    </lineage>
</organism>
<dbReference type="Proteomes" id="UP000001307">
    <property type="component" value="Unassembled WGS sequence"/>
</dbReference>
<evidence type="ECO:0000313" key="3">
    <source>
        <dbReference type="Proteomes" id="UP000001307"/>
    </source>
</evidence>
<sequence>MVLTRRALSFRTPSMPAPKEPENEIVSYATPLRSNLARQGSVEVISDVEMTFSSSSLNRKITRSKAKKPLIRSLATMVQISRQLTMLETVDNQLKELDWRWVHLVVGEGVLAISDPTTFHLKSRISLAIAKVREVRHRGRGVLKLTLSDNTCYYLRYKDRTERRRWLGCLLQQTSIRPKNISSYPSFLPSKPYKEPALQVRTKRSASQMSSSGNSTTEINAYDTSAVSRNESEMIAQEKIQRSMKRRKSAISVLAMIPKAIKKRLSIA</sequence>
<accession>E4WXM8</accession>
<evidence type="ECO:0000256" key="1">
    <source>
        <dbReference type="SAM" id="MobiDB-lite"/>
    </source>
</evidence>
<feature type="compositionally biased region" description="Polar residues" evidence="1">
    <location>
        <begin position="205"/>
        <end position="221"/>
    </location>
</feature>
<dbReference type="InParanoid" id="E4WXM8"/>
<reference evidence="2 3" key="1">
    <citation type="journal article" date="2010" name="Science">
        <title>Plasticity of animal genome architecture unmasked by rapid evolution of a pelagic tunicate.</title>
        <authorList>
            <person name="Denoeud F."/>
            <person name="Henriet S."/>
            <person name="Mungpakdee S."/>
            <person name="Aury J.M."/>
            <person name="Da Silva C."/>
            <person name="Brinkmann H."/>
            <person name="Mikhaleva J."/>
            <person name="Olsen L.C."/>
            <person name="Jubin C."/>
            <person name="Canestro C."/>
            <person name="Bouquet J.M."/>
            <person name="Danks G."/>
            <person name="Poulain J."/>
            <person name="Campsteijn C."/>
            <person name="Adamski M."/>
            <person name="Cross I."/>
            <person name="Yadetie F."/>
            <person name="Muffato M."/>
            <person name="Louis A."/>
            <person name="Butcher S."/>
            <person name="Tsagkogeorga G."/>
            <person name="Konrad A."/>
            <person name="Singh S."/>
            <person name="Jensen M.F."/>
            <person name="Cong E.H."/>
            <person name="Eikeseth-Otteraa H."/>
            <person name="Noel B."/>
            <person name="Anthouard V."/>
            <person name="Porcel B.M."/>
            <person name="Kachouri-Lafond R."/>
            <person name="Nishino A."/>
            <person name="Ugolini M."/>
            <person name="Chourrout P."/>
            <person name="Nishida H."/>
            <person name="Aasland R."/>
            <person name="Huzurbazar S."/>
            <person name="Westhof E."/>
            <person name="Delsuc F."/>
            <person name="Lehrach H."/>
            <person name="Reinhardt R."/>
            <person name="Weissenbach J."/>
            <person name="Roy S.W."/>
            <person name="Artiguenave F."/>
            <person name="Postlethwait J.H."/>
            <person name="Manak J.R."/>
            <person name="Thompson E.M."/>
            <person name="Jaillon O."/>
            <person name="Du Pasquier L."/>
            <person name="Boudinot P."/>
            <person name="Liberles D.A."/>
            <person name="Volff J.N."/>
            <person name="Philippe H."/>
            <person name="Lenhard B."/>
            <person name="Roest Crollius H."/>
            <person name="Wincker P."/>
            <person name="Chourrout D."/>
        </authorList>
    </citation>
    <scope>NUCLEOTIDE SEQUENCE [LARGE SCALE GENOMIC DNA]</scope>
</reference>
<feature type="region of interest" description="Disordered" evidence="1">
    <location>
        <begin position="202"/>
        <end position="221"/>
    </location>
</feature>
<protein>
    <recommendedName>
        <fullName evidence="4">PH domain-containing protein</fullName>
    </recommendedName>
</protein>
<dbReference type="AlphaFoldDB" id="E4WXM8"/>
<dbReference type="EMBL" id="FN653018">
    <property type="protein sequence ID" value="CBY22121.1"/>
    <property type="molecule type" value="Genomic_DNA"/>
</dbReference>
<dbReference type="OrthoDB" id="10305405at2759"/>
<dbReference type="SUPFAM" id="SSF50729">
    <property type="entry name" value="PH domain-like"/>
    <property type="match status" value="1"/>
</dbReference>
<evidence type="ECO:0008006" key="4">
    <source>
        <dbReference type="Google" id="ProtNLM"/>
    </source>
</evidence>
<evidence type="ECO:0000313" key="2">
    <source>
        <dbReference type="EMBL" id="CBY22121.1"/>
    </source>
</evidence>
<feature type="region of interest" description="Disordered" evidence="1">
    <location>
        <begin position="1"/>
        <end position="21"/>
    </location>
</feature>
<dbReference type="CDD" id="cd00821">
    <property type="entry name" value="PH"/>
    <property type="match status" value="1"/>
</dbReference>
<gene>
    <name evidence="2" type="ORF">GSOID_T00011665001</name>
</gene>